<name>A0A3T0IIN9_9CAUD</name>
<dbReference type="EMBL" id="MK301608">
    <property type="protein sequence ID" value="AZU99695.1"/>
    <property type="molecule type" value="Genomic_DNA"/>
</dbReference>
<protein>
    <submittedName>
        <fullName evidence="1">Uncharacterized protein</fullName>
    </submittedName>
</protein>
<reference evidence="1" key="1">
    <citation type="submission" date="2018-12" db="EMBL/GenBank/DDBJ databases">
        <title>Characterization of a N4-like bacteriophage infecting a coral-derived Vibrio strain.</title>
        <authorList>
            <person name="Huang S."/>
        </authorList>
    </citation>
    <scope>NUCLEOTIDE SEQUENCE [LARGE SCALE GENOMIC DNA]</scope>
</reference>
<evidence type="ECO:0000313" key="2">
    <source>
        <dbReference type="Proteomes" id="UP000290131"/>
    </source>
</evidence>
<gene>
    <name evidence="1" type="ORF">SBP1_gp103</name>
</gene>
<organism evidence="1">
    <name type="scientific">Vibrio virus vB_VspP_SBP1</name>
    <dbReference type="NCBI Taxonomy" id="2500581"/>
    <lineage>
        <taxon>Viruses</taxon>
        <taxon>Duplodnaviria</taxon>
        <taxon>Heunggongvirae</taxon>
        <taxon>Uroviricota</taxon>
        <taxon>Caudoviricetes</taxon>
        <taxon>Schitoviridae</taxon>
        <taxon>Electravirus</taxon>
        <taxon>Electravirus Sbp1</taxon>
    </lineage>
</organism>
<dbReference type="Proteomes" id="UP000290131">
    <property type="component" value="Segment"/>
</dbReference>
<proteinExistence type="predicted"/>
<evidence type="ECO:0000313" key="1">
    <source>
        <dbReference type="EMBL" id="AZU99695.1"/>
    </source>
</evidence>
<accession>A0A3T0IIN9</accession>
<keyword evidence="2" id="KW-1185">Reference proteome</keyword>
<sequence>MTMKCWTVVYYMGKFVMQGYVVAGNKQAAERRAEQRYGNYKKVIAPN</sequence>